<organism evidence="2 3">
    <name type="scientific">Globodera rostochiensis</name>
    <name type="common">Golden nematode worm</name>
    <name type="synonym">Heterodera rostochiensis</name>
    <dbReference type="NCBI Taxonomy" id="31243"/>
    <lineage>
        <taxon>Eukaryota</taxon>
        <taxon>Metazoa</taxon>
        <taxon>Ecdysozoa</taxon>
        <taxon>Nematoda</taxon>
        <taxon>Chromadorea</taxon>
        <taxon>Rhabditida</taxon>
        <taxon>Tylenchina</taxon>
        <taxon>Tylenchomorpha</taxon>
        <taxon>Tylenchoidea</taxon>
        <taxon>Heteroderidae</taxon>
        <taxon>Heteroderinae</taxon>
        <taxon>Globodera</taxon>
    </lineage>
</organism>
<evidence type="ECO:0000313" key="3">
    <source>
        <dbReference type="WBParaSite" id="Gr19_v10_g4973.t1"/>
    </source>
</evidence>
<evidence type="ECO:0000259" key="1">
    <source>
        <dbReference type="PROSITE" id="PS50181"/>
    </source>
</evidence>
<protein>
    <submittedName>
        <fullName evidence="3">F-box domain-containing protein</fullName>
    </submittedName>
</protein>
<feature type="domain" description="F-box" evidence="1">
    <location>
        <begin position="1"/>
        <end position="46"/>
    </location>
</feature>
<name>A0A914HVW5_GLORO</name>
<evidence type="ECO:0000313" key="2">
    <source>
        <dbReference type="Proteomes" id="UP000887572"/>
    </source>
</evidence>
<dbReference type="PROSITE" id="PS50181">
    <property type="entry name" value="FBOX"/>
    <property type="match status" value="1"/>
</dbReference>
<sequence>MRWLPSETLFDVLSLLPDDCLSTTIPFVCRRLRDLAELALAAFHPMVAKIVHITWDPKLSSHQLFIQSVKYPFSIGRRTNLPTKFPAAPPSRNIVGIERIRVEGRMSREVLQFLSHCAVKIENCELDFENLEEFLNELAEQKIHLDEFFAVFGSRCSSVWLDGRFCSLSPDFLSAVRCPSLSILRPLWPFDAQSLQNWINCPRADGRAKLLTIIGNGKQSGQVNNAIEHFVQMLLEQCRQQSDKNTGGFVVELHNFCMDNLKQFEDGHLSFCMVNPQFWMLKSKTPAEDEAEKVGTHCAKKAGIYEKERRINIDTFIDIGTFRC</sequence>
<accession>A0A914HVW5</accession>
<dbReference type="InterPro" id="IPR001810">
    <property type="entry name" value="F-box_dom"/>
</dbReference>
<dbReference type="WBParaSite" id="Gr19_v10_g4973.t1">
    <property type="protein sequence ID" value="Gr19_v10_g4973.t1"/>
    <property type="gene ID" value="Gr19_v10_g4973"/>
</dbReference>
<keyword evidence="2" id="KW-1185">Reference proteome</keyword>
<dbReference type="Proteomes" id="UP000887572">
    <property type="component" value="Unplaced"/>
</dbReference>
<dbReference type="AlphaFoldDB" id="A0A914HVW5"/>
<reference evidence="3" key="1">
    <citation type="submission" date="2022-11" db="UniProtKB">
        <authorList>
            <consortium name="WormBaseParasite"/>
        </authorList>
    </citation>
    <scope>IDENTIFICATION</scope>
</reference>
<proteinExistence type="predicted"/>